<dbReference type="InterPro" id="IPR034079">
    <property type="entry name" value="R3H_KhpB"/>
</dbReference>
<sequence length="206" mass="22464">MTNPLMDQGRAVKKIADFLKTLTDIGSLDLQSHILACNGHVQPNADTPTGANSSAVPGASGSEPSPLICVEFTGTDTPLLLARNGELLHAIEHLAAKILRLEPEEHDLIFFDAEGFKAKRDRELHLAAETAIEQVRATGRPYSFPPMTSRERRMLHLALTKSGLPTASSGEGPRRFVVLYPEGPAPAQPIPTADRTRAIRNSFRRR</sequence>
<evidence type="ECO:0000313" key="2">
    <source>
        <dbReference type="EMBL" id="XCB23283.1"/>
    </source>
</evidence>
<reference evidence="2" key="2">
    <citation type="journal article" date="2024" name="Environ. Microbiol.">
        <title>Genome analysis and description of Tunturibacter gen. nov. expands the diversity of Terriglobia in tundra soils.</title>
        <authorList>
            <person name="Messyasz A."/>
            <person name="Mannisto M.K."/>
            <person name="Kerkhof L.J."/>
            <person name="Haggblom M.M."/>
        </authorList>
    </citation>
    <scope>NUCLEOTIDE SEQUENCE</scope>
    <source>
        <strain evidence="2">M8UP39</strain>
    </source>
</reference>
<accession>A0AAU7Z2Y8</accession>
<dbReference type="RefSeq" id="WP_353072929.1">
    <property type="nucleotide sequence ID" value="NZ_CP132938.1"/>
</dbReference>
<dbReference type="InterPro" id="IPR039247">
    <property type="entry name" value="KhpB"/>
</dbReference>
<dbReference type="InterPro" id="IPR015946">
    <property type="entry name" value="KH_dom-like_a/b"/>
</dbReference>
<dbReference type="Gene3D" id="3.30.1370.50">
    <property type="entry name" value="R3H-like domain"/>
    <property type="match status" value="1"/>
</dbReference>
<dbReference type="Gene3D" id="3.30.300.20">
    <property type="match status" value="1"/>
</dbReference>
<protein>
    <submittedName>
        <fullName evidence="2">R3H domain-containing nucleic acid-binding protein</fullName>
    </submittedName>
</protein>
<dbReference type="KEGG" id="tgi:RBB81_04990"/>
<dbReference type="AlphaFoldDB" id="A0AAU7Z2Y8"/>
<dbReference type="EMBL" id="CP132938">
    <property type="protein sequence ID" value="XCB23283.1"/>
    <property type="molecule type" value="Genomic_DNA"/>
</dbReference>
<dbReference type="CDD" id="cd02644">
    <property type="entry name" value="R3H_jag"/>
    <property type="match status" value="1"/>
</dbReference>
<name>A0AAU7Z2Y8_9BACT</name>
<dbReference type="InterPro" id="IPR001374">
    <property type="entry name" value="R3H_dom"/>
</dbReference>
<gene>
    <name evidence="2" type="ORF">RBB81_04990</name>
</gene>
<reference evidence="2" key="1">
    <citation type="submission" date="2023-08" db="EMBL/GenBank/DDBJ databases">
        <authorList>
            <person name="Messyasz A."/>
            <person name="Mannisto M.K."/>
            <person name="Kerkhof L.J."/>
            <person name="Haggblom M."/>
        </authorList>
    </citation>
    <scope>NUCLEOTIDE SEQUENCE</scope>
    <source>
        <strain evidence="2">M8UP39</strain>
    </source>
</reference>
<dbReference type="SUPFAM" id="SSF82708">
    <property type="entry name" value="R3H domain"/>
    <property type="match status" value="1"/>
</dbReference>
<dbReference type="SMART" id="SM00393">
    <property type="entry name" value="R3H"/>
    <property type="match status" value="1"/>
</dbReference>
<dbReference type="Pfam" id="PF01424">
    <property type="entry name" value="R3H"/>
    <property type="match status" value="1"/>
</dbReference>
<dbReference type="PANTHER" id="PTHR35800:SF1">
    <property type="entry name" value="RNA-BINDING PROTEIN KHPB"/>
    <property type="match status" value="1"/>
</dbReference>
<dbReference type="PROSITE" id="PS51061">
    <property type="entry name" value="R3H"/>
    <property type="match status" value="1"/>
</dbReference>
<dbReference type="GO" id="GO:0003723">
    <property type="term" value="F:RNA binding"/>
    <property type="evidence" value="ECO:0007669"/>
    <property type="project" value="InterPro"/>
</dbReference>
<dbReference type="PANTHER" id="PTHR35800">
    <property type="entry name" value="PROTEIN JAG"/>
    <property type="match status" value="1"/>
</dbReference>
<dbReference type="InterPro" id="IPR036867">
    <property type="entry name" value="R3H_dom_sf"/>
</dbReference>
<evidence type="ECO:0000259" key="1">
    <source>
        <dbReference type="PROSITE" id="PS51061"/>
    </source>
</evidence>
<feature type="domain" description="R3H" evidence="1">
    <location>
        <begin position="118"/>
        <end position="183"/>
    </location>
</feature>
<proteinExistence type="predicted"/>
<organism evidence="2">
    <name type="scientific">Tunturiibacter gelidiferens</name>
    <dbReference type="NCBI Taxonomy" id="3069689"/>
    <lineage>
        <taxon>Bacteria</taxon>
        <taxon>Pseudomonadati</taxon>
        <taxon>Acidobacteriota</taxon>
        <taxon>Terriglobia</taxon>
        <taxon>Terriglobales</taxon>
        <taxon>Acidobacteriaceae</taxon>
        <taxon>Tunturiibacter</taxon>
    </lineage>
</organism>